<evidence type="ECO:0000313" key="2">
    <source>
        <dbReference type="Proteomes" id="UP000054621"/>
    </source>
</evidence>
<dbReference type="Pfam" id="PF13599">
    <property type="entry name" value="Pentapeptide_4"/>
    <property type="match status" value="1"/>
</dbReference>
<dbReference type="InterPro" id="IPR052949">
    <property type="entry name" value="PA_immunity-related"/>
</dbReference>
<dbReference type="Proteomes" id="UP000054621">
    <property type="component" value="Unassembled WGS sequence"/>
</dbReference>
<dbReference type="OrthoDB" id="5290767at2"/>
<dbReference type="STRING" id="28087.Lsai_1252"/>
<comment type="caution">
    <text evidence="1">The sequence shown here is derived from an EMBL/GenBank/DDBJ whole genome shotgun (WGS) entry which is preliminary data.</text>
</comment>
<dbReference type="AlphaFoldDB" id="A0A0W0YP71"/>
<reference evidence="1 2" key="1">
    <citation type="submission" date="2015-11" db="EMBL/GenBank/DDBJ databases">
        <title>Genomic analysis of 38 Legionella species identifies large and diverse effector repertoires.</title>
        <authorList>
            <person name="Burstein D."/>
            <person name="Amaro F."/>
            <person name="Zusman T."/>
            <person name="Lifshitz Z."/>
            <person name="Cohen O."/>
            <person name="Gilbert J.A."/>
            <person name="Pupko T."/>
            <person name="Shuman H.A."/>
            <person name="Segal G."/>
        </authorList>
    </citation>
    <scope>NUCLEOTIDE SEQUENCE [LARGE SCALE GENOMIC DNA]</scope>
    <source>
        <strain evidence="1 2">Mt.St.Helens-4</strain>
    </source>
</reference>
<dbReference type="PANTHER" id="PTHR42999:SF1">
    <property type="entry name" value="PENTAPEPTIDE REPEAT-CONTAINING PROTEIN"/>
    <property type="match status" value="1"/>
</dbReference>
<dbReference type="EMBL" id="LNYV01000013">
    <property type="protein sequence ID" value="KTD58645.1"/>
    <property type="molecule type" value="Genomic_DNA"/>
</dbReference>
<protein>
    <submittedName>
        <fullName evidence="1">Pentapeptide repeats (8 copies)</fullName>
    </submittedName>
</protein>
<dbReference type="PATRIC" id="fig|28087.4.peg.1335"/>
<dbReference type="Gene3D" id="2.160.20.80">
    <property type="entry name" value="E3 ubiquitin-protein ligase SopA"/>
    <property type="match status" value="1"/>
</dbReference>
<organism evidence="1 2">
    <name type="scientific">Legionella sainthelensi</name>
    <dbReference type="NCBI Taxonomy" id="28087"/>
    <lineage>
        <taxon>Bacteria</taxon>
        <taxon>Pseudomonadati</taxon>
        <taxon>Pseudomonadota</taxon>
        <taxon>Gammaproteobacteria</taxon>
        <taxon>Legionellales</taxon>
        <taxon>Legionellaceae</taxon>
        <taxon>Legionella</taxon>
    </lineage>
</organism>
<sequence>MTHLFHEKTYSEQTFTELTIKKEQIELITFEHCRFKQCKFIETVFRNTKFIDCDFESCDLSLSKFPNCKFSEVSFNHSKLIGINWTELNWPLVKLTSPLYFYNSNVSHSSFFGLELADLQMEECKAHEVDFRETNLSHAHFTGTDLLDSLFVHTNLTSADLTNAINYGINPNENRIKNAHFSFPEVITLLNYFEIKINDSPFN</sequence>
<gene>
    <name evidence="1" type="ORF">Lsai_1252</name>
</gene>
<dbReference type="InterPro" id="IPR001646">
    <property type="entry name" value="5peptide_repeat"/>
</dbReference>
<dbReference type="RefSeq" id="WP_027272177.1">
    <property type="nucleotide sequence ID" value="NZ_CAAAJE010000033.1"/>
</dbReference>
<dbReference type="eggNOG" id="COG1357">
    <property type="taxonomic scope" value="Bacteria"/>
</dbReference>
<dbReference type="Pfam" id="PF00805">
    <property type="entry name" value="Pentapeptide"/>
    <property type="match status" value="1"/>
</dbReference>
<accession>A0A0W0YP71</accession>
<evidence type="ECO:0000313" key="1">
    <source>
        <dbReference type="EMBL" id="KTD58645.1"/>
    </source>
</evidence>
<proteinExistence type="predicted"/>
<dbReference type="SUPFAM" id="SSF141571">
    <property type="entry name" value="Pentapeptide repeat-like"/>
    <property type="match status" value="1"/>
</dbReference>
<dbReference type="PANTHER" id="PTHR42999">
    <property type="entry name" value="ANTIBIOTIC RESISTANCE PROTEIN MCBG"/>
    <property type="match status" value="1"/>
</dbReference>
<name>A0A0W0YP71_9GAMM</name>